<reference evidence="3" key="1">
    <citation type="submission" date="2018-04" db="EMBL/GenBank/DDBJ databases">
        <authorList>
            <person name="Cornet L."/>
        </authorList>
    </citation>
    <scope>NUCLEOTIDE SEQUENCE [LARGE SCALE GENOMIC DNA]</scope>
</reference>
<evidence type="ECO:0000313" key="2">
    <source>
        <dbReference type="EMBL" id="PZO49438.1"/>
    </source>
</evidence>
<dbReference type="EMBL" id="QBMP01000212">
    <property type="protein sequence ID" value="PZO49438.1"/>
    <property type="molecule type" value="Genomic_DNA"/>
</dbReference>
<gene>
    <name evidence="2" type="ORF">DCF15_16905</name>
</gene>
<comment type="caution">
    <text evidence="2">The sequence shown here is derived from an EMBL/GenBank/DDBJ whole genome shotgun (WGS) entry which is preliminary data.</text>
</comment>
<dbReference type="AlphaFoldDB" id="A0A2W4Z315"/>
<feature type="compositionally biased region" description="Basic and acidic residues" evidence="1">
    <location>
        <begin position="76"/>
        <end position="85"/>
    </location>
</feature>
<protein>
    <submittedName>
        <fullName evidence="2">Uncharacterized protein</fullName>
    </submittedName>
</protein>
<sequence>MQTIKTSVSVGDDRRLLMQLPENIPAGDYEVVLFLNQRTVKGDNGASKRTTALSKARAALRKSVSPEHSIADELIEERRKASERE</sequence>
<organism evidence="2 3">
    <name type="scientific">Phormidesmis priestleyi</name>
    <dbReference type="NCBI Taxonomy" id="268141"/>
    <lineage>
        <taxon>Bacteria</taxon>
        <taxon>Bacillati</taxon>
        <taxon>Cyanobacteriota</taxon>
        <taxon>Cyanophyceae</taxon>
        <taxon>Leptolyngbyales</taxon>
        <taxon>Leptolyngbyaceae</taxon>
        <taxon>Phormidesmis</taxon>
    </lineage>
</organism>
<dbReference type="Proteomes" id="UP000249794">
    <property type="component" value="Unassembled WGS sequence"/>
</dbReference>
<reference evidence="2 3" key="2">
    <citation type="submission" date="2018-06" db="EMBL/GenBank/DDBJ databases">
        <title>Metagenomic assembly of (sub)arctic Cyanobacteria and their associated microbiome from non-axenic cultures.</title>
        <authorList>
            <person name="Baurain D."/>
        </authorList>
    </citation>
    <scope>NUCLEOTIDE SEQUENCE [LARGE SCALE GENOMIC DNA]</scope>
    <source>
        <strain evidence="2">ULC027bin1</strain>
    </source>
</reference>
<proteinExistence type="predicted"/>
<name>A0A2W4Z315_9CYAN</name>
<evidence type="ECO:0000256" key="1">
    <source>
        <dbReference type="SAM" id="MobiDB-lite"/>
    </source>
</evidence>
<evidence type="ECO:0000313" key="3">
    <source>
        <dbReference type="Proteomes" id="UP000249794"/>
    </source>
</evidence>
<accession>A0A2W4Z315</accession>
<feature type="region of interest" description="Disordered" evidence="1">
    <location>
        <begin position="57"/>
        <end position="85"/>
    </location>
</feature>